<evidence type="ECO:0000313" key="5">
    <source>
        <dbReference type="Proteomes" id="UP000003764"/>
    </source>
</evidence>
<dbReference type="SMART" id="SM00257">
    <property type="entry name" value="LysM"/>
    <property type="match status" value="1"/>
</dbReference>
<dbReference type="InterPro" id="IPR018392">
    <property type="entry name" value="LysM"/>
</dbReference>
<dbReference type="InterPro" id="IPR042047">
    <property type="entry name" value="SleB_dom1"/>
</dbReference>
<feature type="chain" id="PRO_5047278861" evidence="2">
    <location>
        <begin position="22"/>
        <end position="276"/>
    </location>
</feature>
<accession>A0ABP2I904</accession>
<evidence type="ECO:0000313" key="4">
    <source>
        <dbReference type="EMBL" id="EFG50496.1"/>
    </source>
</evidence>
<comment type="caution">
    <text evidence="4">The sequence shown here is derived from an EMBL/GenBank/DDBJ whole genome shotgun (WGS) entry which is preliminary data.</text>
</comment>
<dbReference type="PROSITE" id="PS51782">
    <property type="entry name" value="LYSM"/>
    <property type="match status" value="1"/>
</dbReference>
<keyword evidence="2" id="KW-0732">Signal</keyword>
<feature type="non-terminal residue" evidence="4">
    <location>
        <position position="276"/>
    </location>
</feature>
<gene>
    <name evidence="4" type="primary">sip</name>
    <name evidence="4" type="ORF">HMPREF0061_0126</name>
</gene>
<proteinExistence type="predicted"/>
<evidence type="ECO:0000256" key="2">
    <source>
        <dbReference type="SAM" id="SignalP"/>
    </source>
</evidence>
<dbReference type="InterPro" id="IPR036779">
    <property type="entry name" value="LysM_dom_sf"/>
</dbReference>
<organism evidence="4 5">
    <name type="scientific">Aerococcus viridans (strain ATCC 11563 / DSM 20340 / CCUG 4311 / JCM 20461 / NBRC 12219 / NCTC 8251 / M1)</name>
    <dbReference type="NCBI Taxonomy" id="655812"/>
    <lineage>
        <taxon>Bacteria</taxon>
        <taxon>Bacillati</taxon>
        <taxon>Bacillota</taxon>
        <taxon>Bacilli</taxon>
        <taxon>Lactobacillales</taxon>
        <taxon>Aerococcaceae</taxon>
        <taxon>Aerococcus</taxon>
    </lineage>
</organism>
<dbReference type="Pfam" id="PF07486">
    <property type="entry name" value="Hydrolase_2"/>
    <property type="match status" value="1"/>
</dbReference>
<dbReference type="Pfam" id="PF01476">
    <property type="entry name" value="LysM"/>
    <property type="match status" value="1"/>
</dbReference>
<dbReference type="InterPro" id="IPR011105">
    <property type="entry name" value="Cell_wall_hydrolase_SleB"/>
</dbReference>
<dbReference type="SUPFAM" id="SSF54106">
    <property type="entry name" value="LysM domain"/>
    <property type="match status" value="1"/>
</dbReference>
<dbReference type="Gene3D" id="3.10.350.10">
    <property type="entry name" value="LysM domain"/>
    <property type="match status" value="1"/>
</dbReference>
<evidence type="ECO:0000256" key="1">
    <source>
        <dbReference type="SAM" id="MobiDB-lite"/>
    </source>
</evidence>
<dbReference type="Proteomes" id="UP000003764">
    <property type="component" value="Unassembled WGS sequence"/>
</dbReference>
<protein>
    <submittedName>
        <fullName evidence="4">LysM domain protein</fullName>
    </submittedName>
</protein>
<dbReference type="CDD" id="cd00118">
    <property type="entry name" value="LysM"/>
    <property type="match status" value="1"/>
</dbReference>
<evidence type="ECO:0000259" key="3">
    <source>
        <dbReference type="PROSITE" id="PS51782"/>
    </source>
</evidence>
<sequence length="276" mass="29081">MKFNKTILGTTFALSALFATAGFNTEEAKAAEWTARSVEEVSADMEAIDESTSEYTVVYGDTLSVIANAAGVDVNTLVQINEIENADLIFPSNSISFTKNAEGEVNEVVVEDANKKKDTYKVAEETVEKTATEEVAEETTVEPVAYEAEEATATVEATSYGTEAETTNEVTSSTSSNSAAEEIPYQVLQVVETEAGPSYSEKAAVFSVILNRANSGNWGGTTLSAVVNASGQFEVVSNGMAASATVSEQTYQAVNDVLTNGVTTKAESFRASGDGV</sequence>
<dbReference type="Gene3D" id="1.10.10.2520">
    <property type="entry name" value="Cell wall hydrolase SleB, domain 1"/>
    <property type="match status" value="1"/>
</dbReference>
<name>A0ABP2I904_AERVM</name>
<feature type="region of interest" description="Disordered" evidence="1">
    <location>
        <begin position="158"/>
        <end position="179"/>
    </location>
</feature>
<reference evidence="4 5" key="1">
    <citation type="submission" date="2010-04" db="EMBL/GenBank/DDBJ databases">
        <authorList>
            <person name="Muzny D."/>
            <person name="Qin X."/>
            <person name="Deng J."/>
            <person name="Jiang H."/>
            <person name="Liu Y."/>
            <person name="Qu J."/>
            <person name="Song X.-Z."/>
            <person name="Zhang L."/>
            <person name="Thornton R."/>
            <person name="Coyle M."/>
            <person name="Francisco L."/>
            <person name="Jackson L."/>
            <person name="Javaid M."/>
            <person name="Korchina V."/>
            <person name="Kovar C."/>
            <person name="Mata R."/>
            <person name="Mathew T."/>
            <person name="Ngo R."/>
            <person name="Nguyen L."/>
            <person name="Nguyen N."/>
            <person name="Okwuonu G."/>
            <person name="Ongeri F."/>
            <person name="Pham C."/>
            <person name="Simmons D."/>
            <person name="Wilczek-Boney K."/>
            <person name="Hale W."/>
            <person name="Jakkamsetti A."/>
            <person name="Pham P."/>
            <person name="Ruth R."/>
            <person name="San Lucas F."/>
            <person name="Warren J."/>
            <person name="Zhang J."/>
            <person name="Zhao Z."/>
            <person name="Zhou C."/>
            <person name="Zhu D."/>
            <person name="Lee S."/>
            <person name="Bess C."/>
            <person name="Blankenburg K."/>
            <person name="Forbes L."/>
            <person name="Fu Q."/>
            <person name="Gubbala S."/>
            <person name="Hirani K."/>
            <person name="Jayaseelan J.C."/>
            <person name="Lara F."/>
            <person name="Munidasa M."/>
            <person name="Palculict T."/>
            <person name="Patil S."/>
            <person name="Pu L.-L."/>
            <person name="Saada N."/>
            <person name="Tang L."/>
            <person name="Weissenberger G."/>
            <person name="Zhu Y."/>
            <person name="Hemphill L."/>
            <person name="Shang Y."/>
            <person name="Youmans B."/>
            <person name="Ayvaz T."/>
            <person name="Ross M."/>
            <person name="Santibanez J."/>
            <person name="Aqrawi P."/>
            <person name="Gross S."/>
            <person name="Joshi V."/>
            <person name="Fowler G."/>
            <person name="Nazareth L."/>
            <person name="Reid J."/>
            <person name="Worley K."/>
            <person name="Petrosino J."/>
            <person name="Highlander S."/>
            <person name="Gibbs R."/>
            <person name="Gibbs R."/>
        </authorList>
    </citation>
    <scope>NUCLEOTIDE SEQUENCE [LARGE SCALE GENOMIC DNA]</scope>
    <source>
        <strain evidence="4 5">ATCC 11563</strain>
    </source>
</reference>
<dbReference type="EMBL" id="ADNT01000012">
    <property type="protein sequence ID" value="EFG50496.1"/>
    <property type="molecule type" value="Genomic_DNA"/>
</dbReference>
<keyword evidence="5" id="KW-1185">Reference proteome</keyword>
<dbReference type="RefSeq" id="WP_003141009.1">
    <property type="nucleotide sequence ID" value="NZ_ADNT01000012.1"/>
</dbReference>
<feature type="domain" description="LysM" evidence="3">
    <location>
        <begin position="53"/>
        <end position="97"/>
    </location>
</feature>
<feature type="signal peptide" evidence="2">
    <location>
        <begin position="1"/>
        <end position="21"/>
    </location>
</feature>